<comment type="caution">
    <text evidence="2">The sequence shown here is derived from an EMBL/GenBank/DDBJ whole genome shotgun (WGS) entry which is preliminary data.</text>
</comment>
<keyword evidence="1" id="KW-0472">Membrane</keyword>
<feature type="transmembrane region" description="Helical" evidence="1">
    <location>
        <begin position="98"/>
        <end position="118"/>
    </location>
</feature>
<evidence type="ECO:0000256" key="1">
    <source>
        <dbReference type="SAM" id="Phobius"/>
    </source>
</evidence>
<feature type="transmembrane region" description="Helical" evidence="1">
    <location>
        <begin position="322"/>
        <end position="344"/>
    </location>
</feature>
<name>A0A926NQP9_9SPHI</name>
<reference evidence="2" key="1">
    <citation type="submission" date="2020-09" db="EMBL/GenBank/DDBJ databases">
        <title>Novel species of Mucilaginibacter isolated from a glacier on the Tibetan Plateau.</title>
        <authorList>
            <person name="Liu Q."/>
            <person name="Xin Y.-H."/>
        </authorList>
    </citation>
    <scope>NUCLEOTIDE SEQUENCE</scope>
    <source>
        <strain evidence="2">ZB1P21</strain>
    </source>
</reference>
<evidence type="ECO:0000313" key="2">
    <source>
        <dbReference type="EMBL" id="MBD1392917.1"/>
    </source>
</evidence>
<proteinExistence type="predicted"/>
<protein>
    <submittedName>
        <fullName evidence="2">Uncharacterized protein</fullName>
    </submittedName>
</protein>
<sequence length="526" mass="58939">MISKLTHLHKVFLAAISLIAIALGVAVYITPAALFPDPSWGFQVMRSMEFGGGFNMLVKPDAADISKNTADFLTWWSPGQYLLPYLFKIVFGLNTGKAMAVVTTLCTVTGLLGLYAFFKKAGFTPMISALSLLFIICQQAFFSPYIFYNGGEVLLFAFFGWFLYGCMAFDKPGLKLAIFVLLAGWLGFICKSSFIWMYAAGLLFMWIRMSEGQRTVKSWVLKGLWPGVPAVISVACIYLFYLSKGSNPSSESGGLKLAWETFSFPLASPLLSGFSADDLFNGLIYHNDAVLFSHQWAVIIVLLLAILSVILVRYILTKVPYQNYRLMLLVVYAVSVVFFGVAYLRQMAISYEARHFRLIGLLVTPGLVHLFWHAGRVYQITLGAVALLIAFFSVSFYIEGYQRLHHENPHGPSGIAQQFIDKEALDYITRLDQTHSNALFVFTSPDLGLEIMHNRFITLQPLNGDISINFDEYVHKGHSGPLYILLPSKYIGVRASVFLKCFPGYKAFTLKEVSDEYVVYSSNTYR</sequence>
<feature type="transmembrane region" description="Helical" evidence="1">
    <location>
        <begin position="380"/>
        <end position="398"/>
    </location>
</feature>
<feature type="transmembrane region" description="Helical" evidence="1">
    <location>
        <begin position="219"/>
        <end position="241"/>
    </location>
</feature>
<feature type="transmembrane region" description="Helical" evidence="1">
    <location>
        <begin position="296"/>
        <end position="316"/>
    </location>
</feature>
<feature type="transmembrane region" description="Helical" evidence="1">
    <location>
        <begin position="12"/>
        <end position="35"/>
    </location>
</feature>
<organism evidence="2 3">
    <name type="scientific">Mucilaginibacter glaciei</name>
    <dbReference type="NCBI Taxonomy" id="2772109"/>
    <lineage>
        <taxon>Bacteria</taxon>
        <taxon>Pseudomonadati</taxon>
        <taxon>Bacteroidota</taxon>
        <taxon>Sphingobacteriia</taxon>
        <taxon>Sphingobacteriales</taxon>
        <taxon>Sphingobacteriaceae</taxon>
        <taxon>Mucilaginibacter</taxon>
    </lineage>
</organism>
<keyword evidence="3" id="KW-1185">Reference proteome</keyword>
<keyword evidence="1" id="KW-0812">Transmembrane</keyword>
<dbReference type="EMBL" id="JACWMX010000002">
    <property type="protein sequence ID" value="MBD1392917.1"/>
    <property type="molecule type" value="Genomic_DNA"/>
</dbReference>
<keyword evidence="1" id="KW-1133">Transmembrane helix</keyword>
<dbReference type="AlphaFoldDB" id="A0A926NQP9"/>
<accession>A0A926NQP9</accession>
<feature type="transmembrane region" description="Helical" evidence="1">
    <location>
        <begin position="176"/>
        <end position="207"/>
    </location>
</feature>
<gene>
    <name evidence="2" type="ORF">IDJ76_07400</name>
</gene>
<dbReference type="Proteomes" id="UP000619078">
    <property type="component" value="Unassembled WGS sequence"/>
</dbReference>
<evidence type="ECO:0000313" key="3">
    <source>
        <dbReference type="Proteomes" id="UP000619078"/>
    </source>
</evidence>